<proteinExistence type="predicted"/>
<name>A0A2Z7CFF0_9LAMI</name>
<evidence type="ECO:0000313" key="2">
    <source>
        <dbReference type="Proteomes" id="UP000250235"/>
    </source>
</evidence>
<gene>
    <name evidence="1" type="ORF">F511_24194</name>
</gene>
<dbReference type="EMBL" id="KQ995815">
    <property type="protein sequence ID" value="KZV45781.1"/>
    <property type="molecule type" value="Genomic_DNA"/>
</dbReference>
<reference evidence="1 2" key="1">
    <citation type="journal article" date="2015" name="Proc. Natl. Acad. Sci. U.S.A.">
        <title>The resurrection genome of Boea hygrometrica: A blueprint for survival of dehydration.</title>
        <authorList>
            <person name="Xiao L."/>
            <person name="Yang G."/>
            <person name="Zhang L."/>
            <person name="Yang X."/>
            <person name="Zhao S."/>
            <person name="Ji Z."/>
            <person name="Zhou Q."/>
            <person name="Hu M."/>
            <person name="Wang Y."/>
            <person name="Chen M."/>
            <person name="Xu Y."/>
            <person name="Jin H."/>
            <person name="Xiao X."/>
            <person name="Hu G."/>
            <person name="Bao F."/>
            <person name="Hu Y."/>
            <person name="Wan P."/>
            <person name="Li L."/>
            <person name="Deng X."/>
            <person name="Kuang T."/>
            <person name="Xiang C."/>
            <person name="Zhu J.K."/>
            <person name="Oliver M.J."/>
            <person name="He Y."/>
        </authorList>
    </citation>
    <scope>NUCLEOTIDE SEQUENCE [LARGE SCALE GENOMIC DNA]</scope>
    <source>
        <strain evidence="2">cv. XS01</strain>
    </source>
</reference>
<accession>A0A2Z7CFF0</accession>
<dbReference type="Proteomes" id="UP000250235">
    <property type="component" value="Unassembled WGS sequence"/>
</dbReference>
<organism evidence="1 2">
    <name type="scientific">Dorcoceras hygrometricum</name>
    <dbReference type="NCBI Taxonomy" id="472368"/>
    <lineage>
        <taxon>Eukaryota</taxon>
        <taxon>Viridiplantae</taxon>
        <taxon>Streptophyta</taxon>
        <taxon>Embryophyta</taxon>
        <taxon>Tracheophyta</taxon>
        <taxon>Spermatophyta</taxon>
        <taxon>Magnoliopsida</taxon>
        <taxon>eudicotyledons</taxon>
        <taxon>Gunneridae</taxon>
        <taxon>Pentapetalae</taxon>
        <taxon>asterids</taxon>
        <taxon>lamiids</taxon>
        <taxon>Lamiales</taxon>
        <taxon>Gesneriaceae</taxon>
        <taxon>Didymocarpoideae</taxon>
        <taxon>Trichosporeae</taxon>
        <taxon>Loxocarpinae</taxon>
        <taxon>Dorcoceras</taxon>
    </lineage>
</organism>
<protein>
    <submittedName>
        <fullName evidence="1">Uncharacterized protein</fullName>
    </submittedName>
</protein>
<evidence type="ECO:0000313" key="1">
    <source>
        <dbReference type="EMBL" id="KZV45781.1"/>
    </source>
</evidence>
<keyword evidence="2" id="KW-1185">Reference proteome</keyword>
<dbReference type="AlphaFoldDB" id="A0A2Z7CFF0"/>
<sequence>MDKNGPVSGSTIGYDVRKLILVYLLARAVGRSEQGVRLISPTSCAEVFDKIYVRWDYWVAPILSPTMWPSFS</sequence>